<dbReference type="RefSeq" id="XP_019098403.1">
    <property type="nucleotide sequence ID" value="XM_019242858.1"/>
</dbReference>
<organism evidence="2 3">
    <name type="scientific">Camelina sativa</name>
    <name type="common">False flax</name>
    <name type="synonym">Myagrum sativum</name>
    <dbReference type="NCBI Taxonomy" id="90675"/>
    <lineage>
        <taxon>Eukaryota</taxon>
        <taxon>Viridiplantae</taxon>
        <taxon>Streptophyta</taxon>
        <taxon>Embryophyta</taxon>
        <taxon>Tracheophyta</taxon>
        <taxon>Spermatophyta</taxon>
        <taxon>Magnoliopsida</taxon>
        <taxon>eudicotyledons</taxon>
        <taxon>Gunneridae</taxon>
        <taxon>Pentapetalae</taxon>
        <taxon>rosids</taxon>
        <taxon>malvids</taxon>
        <taxon>Brassicales</taxon>
        <taxon>Brassicaceae</taxon>
        <taxon>Camelineae</taxon>
        <taxon>Camelina</taxon>
    </lineage>
</organism>
<evidence type="ECO:0000259" key="1">
    <source>
        <dbReference type="Pfam" id="PF07727"/>
    </source>
</evidence>
<accession>A0ABM1RHB5</accession>
<dbReference type="PANTHER" id="PTHR11439:SF480">
    <property type="entry name" value="REVERSE TRANSCRIPTASE TY1_COPIA-TYPE DOMAIN-CONTAINING PROTEIN"/>
    <property type="match status" value="1"/>
</dbReference>
<dbReference type="InterPro" id="IPR043502">
    <property type="entry name" value="DNA/RNA_pol_sf"/>
</dbReference>
<dbReference type="Pfam" id="PF07727">
    <property type="entry name" value="RVT_2"/>
    <property type="match status" value="1"/>
</dbReference>
<reference evidence="3" key="2">
    <citation type="submission" date="2025-08" db="UniProtKB">
        <authorList>
            <consortium name="RefSeq"/>
        </authorList>
    </citation>
    <scope>IDENTIFICATION</scope>
    <source>
        <tissue evidence="3">Leaf</tissue>
    </source>
</reference>
<reference evidence="2" key="1">
    <citation type="journal article" date="2014" name="Nat. Commun.">
        <title>The emerging biofuel crop Camelina sativa retains a highly undifferentiated hexaploid genome structure.</title>
        <authorList>
            <person name="Kagale S."/>
            <person name="Koh C."/>
            <person name="Nixon J."/>
            <person name="Bollina V."/>
            <person name="Clarke W.E."/>
            <person name="Tuteja R."/>
            <person name="Spillane C."/>
            <person name="Robinson S.J."/>
            <person name="Links M.G."/>
            <person name="Clarke C."/>
            <person name="Higgins E.E."/>
            <person name="Huebert T."/>
            <person name="Sharpe A.G."/>
            <person name="Parkin I.A."/>
        </authorList>
    </citation>
    <scope>NUCLEOTIDE SEQUENCE [LARGE SCALE GENOMIC DNA]</scope>
    <source>
        <strain evidence="2">cv. DH55</strain>
    </source>
</reference>
<dbReference type="SUPFAM" id="SSF56672">
    <property type="entry name" value="DNA/RNA polymerases"/>
    <property type="match status" value="1"/>
</dbReference>
<feature type="domain" description="Reverse transcriptase Ty1/copia-type" evidence="1">
    <location>
        <begin position="3"/>
        <end position="114"/>
    </location>
</feature>
<dbReference type="InterPro" id="IPR013103">
    <property type="entry name" value="RVT_2"/>
</dbReference>
<gene>
    <name evidence="3" type="primary">LOC109131685</name>
</gene>
<dbReference type="Proteomes" id="UP000694864">
    <property type="component" value="Unplaced"/>
</dbReference>
<evidence type="ECO:0000313" key="3">
    <source>
        <dbReference type="RefSeq" id="XP_019098403.1"/>
    </source>
</evidence>
<dbReference type="CDD" id="cd09272">
    <property type="entry name" value="RNase_HI_RT_Ty1"/>
    <property type="match status" value="1"/>
</dbReference>
<proteinExistence type="predicted"/>
<evidence type="ECO:0000313" key="2">
    <source>
        <dbReference type="Proteomes" id="UP000694864"/>
    </source>
</evidence>
<dbReference type="PANTHER" id="PTHR11439">
    <property type="entry name" value="GAG-POL-RELATED RETROTRANSPOSON"/>
    <property type="match status" value="1"/>
</dbReference>
<sequence length="281" mass="31738">MDNKLNQILVEFGLDKCSKEPSVYRKNSGQDLLIVGVYVDDLFITGTSLELIKRFKEEMSSIFEMSDLGRLSYYLGIKIEQHQGGITLNQRSYALKILEEAGLQNCNSVHTPMETELTLSRAENEREIDETVYRKRVGCLRYLLHTRPDLSFCVGILSRFMSSPRESHGVALKQCLHYLKGTVGLGLSYGRSRVPKLIGYSDSSHNADPIDSRSTYGHIFYFGDSPISWCSRKQDVVAMSSCEAEFMAGTEATKQAIWLQDLLAEITGSLLERVIIRIDNE</sequence>
<protein>
    <submittedName>
        <fullName evidence="3">Uncharacterized protein LOC109131685</fullName>
    </submittedName>
</protein>
<name>A0ABM1RHB5_CAMSA</name>
<dbReference type="GeneID" id="109131685"/>
<keyword evidence="2" id="KW-1185">Reference proteome</keyword>